<sequence length="489" mass="53824">MIASDYIEYLSANVLNDGQTVSYRTLSRALRVHSNLAKQMLYDFHHSQNTKKPTTLHATYLITGRKTISLEQAEDKAVESQHGPDKTMRSSPAPSSPTHNHDQPEIREYQATSILLVDQDHLDAAKSTFDQVLSIHVYSIQPGKLNVFPTPALHVHFTANAKQDLHVLTECNRAIMATAVNEDLLETSKQYGIIQNSQVKRRPMRAQKQPPPPNAAPANPAKSMFASSRPSAKETSKSSTSARSTPDSSQASTQASSKPAATKTAPLKREGSSLFKAFAKARPKADSQATESSAEASPALEPAVKEDGQYWYIYTLVETEALITRAEPMHDLSDEEADDEDAAMLDEGAITETGGKSKKEREEALRRMMDMEDEPMTDAPAKTPAAVTPEPAADDSDAKSELQKKKEEPEEKVIVAGGRRRGRRRVMKKKTVQDEEGYLVTREEPGWESFSEEEPEPKKVKVAVAPPAAKNKKAAPKGQGNIMSFFSKK</sequence>
<gene>
    <name evidence="6" type="ORF">D6D22_01704</name>
</gene>
<feature type="region of interest" description="Disordered" evidence="5">
    <location>
        <begin position="468"/>
        <end position="489"/>
    </location>
</feature>
<dbReference type="GO" id="GO:0003887">
    <property type="term" value="F:DNA-directed DNA polymerase activity"/>
    <property type="evidence" value="ECO:0007669"/>
    <property type="project" value="TreeGrafter"/>
</dbReference>
<dbReference type="Gene3D" id="3.90.1030.20">
    <property type="entry name" value="DNA polymerase delta, p66 (Cdc27) subunit, wHTH domain"/>
    <property type="match status" value="1"/>
</dbReference>
<reference evidence="6 7" key="1">
    <citation type="submission" date="2018-10" db="EMBL/GenBank/DDBJ databases">
        <title>Fifty Aureobasidium pullulans genomes reveal a recombining polyextremotolerant generalist.</title>
        <authorList>
            <person name="Gostincar C."/>
            <person name="Turk M."/>
            <person name="Zajc J."/>
            <person name="Gunde-Cimerman N."/>
        </authorList>
    </citation>
    <scope>NUCLEOTIDE SEQUENCE [LARGE SCALE GENOMIC DNA]</scope>
    <source>
        <strain evidence="6 7">EXF-11013</strain>
    </source>
</reference>
<evidence type="ECO:0000256" key="4">
    <source>
        <dbReference type="ARBA" id="ARBA00023242"/>
    </source>
</evidence>
<dbReference type="GO" id="GO:0006297">
    <property type="term" value="P:nucleotide-excision repair, DNA gap filling"/>
    <property type="evidence" value="ECO:0007669"/>
    <property type="project" value="TreeGrafter"/>
</dbReference>
<feature type="compositionally biased region" description="Basic and acidic residues" evidence="5">
    <location>
        <begin position="355"/>
        <end position="370"/>
    </location>
</feature>
<name>A0A4S8Y6T4_AURPU</name>
<feature type="compositionally biased region" description="Polar residues" evidence="5">
    <location>
        <begin position="89"/>
        <end position="98"/>
    </location>
</feature>
<organism evidence="6 7">
    <name type="scientific">Aureobasidium pullulans</name>
    <name type="common">Black yeast</name>
    <name type="synonym">Pullularia pullulans</name>
    <dbReference type="NCBI Taxonomy" id="5580"/>
    <lineage>
        <taxon>Eukaryota</taxon>
        <taxon>Fungi</taxon>
        <taxon>Dikarya</taxon>
        <taxon>Ascomycota</taxon>
        <taxon>Pezizomycotina</taxon>
        <taxon>Dothideomycetes</taxon>
        <taxon>Dothideomycetidae</taxon>
        <taxon>Dothideales</taxon>
        <taxon>Saccotheciaceae</taxon>
        <taxon>Aureobasidium</taxon>
    </lineage>
</organism>
<dbReference type="Proteomes" id="UP000310687">
    <property type="component" value="Unassembled WGS sequence"/>
</dbReference>
<evidence type="ECO:0000256" key="5">
    <source>
        <dbReference type="SAM" id="MobiDB-lite"/>
    </source>
</evidence>
<dbReference type="InterPro" id="IPR019038">
    <property type="entry name" value="POLD3"/>
</dbReference>
<dbReference type="AlphaFoldDB" id="A0A4S8Y6T4"/>
<evidence type="ECO:0000313" key="7">
    <source>
        <dbReference type="Proteomes" id="UP000310687"/>
    </source>
</evidence>
<keyword evidence="3" id="KW-0235">DNA replication</keyword>
<feature type="compositionally biased region" description="Basic residues" evidence="5">
    <location>
        <begin position="418"/>
        <end position="430"/>
    </location>
</feature>
<feature type="region of interest" description="Disordered" evidence="5">
    <location>
        <begin position="74"/>
        <end position="103"/>
    </location>
</feature>
<dbReference type="InterPro" id="IPR041913">
    <property type="entry name" value="POLD3_sf"/>
</dbReference>
<feature type="region of interest" description="Disordered" evidence="5">
    <location>
        <begin position="195"/>
        <end position="304"/>
    </location>
</feature>
<accession>A0A4S8Y6T4</accession>
<feature type="compositionally biased region" description="Basic and acidic residues" evidence="5">
    <location>
        <begin position="74"/>
        <end position="88"/>
    </location>
</feature>
<dbReference type="GO" id="GO:1904161">
    <property type="term" value="P:DNA synthesis involved in UV-damage excision repair"/>
    <property type="evidence" value="ECO:0007669"/>
    <property type="project" value="TreeGrafter"/>
</dbReference>
<dbReference type="GO" id="GO:0006271">
    <property type="term" value="P:DNA strand elongation involved in DNA replication"/>
    <property type="evidence" value="ECO:0007669"/>
    <property type="project" value="TreeGrafter"/>
</dbReference>
<feature type="compositionally biased region" description="Acidic residues" evidence="5">
    <location>
        <begin position="333"/>
        <end position="344"/>
    </location>
</feature>
<dbReference type="PANTHER" id="PTHR17598:SF13">
    <property type="entry name" value="DNA POLYMERASE DELTA SUBUNIT 3"/>
    <property type="match status" value="1"/>
</dbReference>
<proteinExistence type="predicted"/>
<protein>
    <recommendedName>
        <fullName evidence="2">DNA polymerase delta subunit 3</fullName>
    </recommendedName>
</protein>
<feature type="region of interest" description="Disordered" evidence="5">
    <location>
        <begin position="333"/>
        <end position="437"/>
    </location>
</feature>
<feature type="compositionally biased region" description="Basic and acidic residues" evidence="5">
    <location>
        <begin position="396"/>
        <end position="413"/>
    </location>
</feature>
<dbReference type="PANTHER" id="PTHR17598">
    <property type="entry name" value="DNA POLYMERASE DELTA SUBUNIT 3"/>
    <property type="match status" value="1"/>
</dbReference>
<dbReference type="Pfam" id="PF09507">
    <property type="entry name" value="CDC27"/>
    <property type="match status" value="1"/>
</dbReference>
<comment type="caution">
    <text evidence="6">The sequence shown here is derived from an EMBL/GenBank/DDBJ whole genome shotgun (WGS) entry which is preliminary data.</text>
</comment>
<feature type="compositionally biased region" description="Polar residues" evidence="5">
    <location>
        <begin position="250"/>
        <end position="259"/>
    </location>
</feature>
<evidence type="ECO:0000256" key="1">
    <source>
        <dbReference type="ARBA" id="ARBA00004123"/>
    </source>
</evidence>
<evidence type="ECO:0000256" key="2">
    <source>
        <dbReference type="ARBA" id="ARBA00017589"/>
    </source>
</evidence>
<evidence type="ECO:0000256" key="3">
    <source>
        <dbReference type="ARBA" id="ARBA00022705"/>
    </source>
</evidence>
<feature type="compositionally biased region" description="Low complexity" evidence="5">
    <location>
        <begin position="286"/>
        <end position="302"/>
    </location>
</feature>
<dbReference type="EMBL" id="QZAL01000013">
    <property type="protein sequence ID" value="THW49529.1"/>
    <property type="molecule type" value="Genomic_DNA"/>
</dbReference>
<keyword evidence="4" id="KW-0539">Nucleus</keyword>
<feature type="compositionally biased region" description="Low complexity" evidence="5">
    <location>
        <begin position="237"/>
        <end position="249"/>
    </location>
</feature>
<evidence type="ECO:0000313" key="6">
    <source>
        <dbReference type="EMBL" id="THW49529.1"/>
    </source>
</evidence>
<dbReference type="GO" id="GO:0043625">
    <property type="term" value="C:delta DNA polymerase complex"/>
    <property type="evidence" value="ECO:0007669"/>
    <property type="project" value="InterPro"/>
</dbReference>
<comment type="subcellular location">
    <subcellularLocation>
        <location evidence="1">Nucleus</location>
    </subcellularLocation>
</comment>